<feature type="compositionally biased region" description="Low complexity" evidence="4">
    <location>
        <begin position="1288"/>
        <end position="1298"/>
    </location>
</feature>
<feature type="compositionally biased region" description="Low complexity" evidence="4">
    <location>
        <begin position="659"/>
        <end position="668"/>
    </location>
</feature>
<evidence type="ECO:0000313" key="6">
    <source>
        <dbReference type="EMBL" id="CEM14484.1"/>
    </source>
</evidence>
<comment type="subcellular location">
    <subcellularLocation>
        <location evidence="1">Nucleus</location>
    </subcellularLocation>
</comment>
<feature type="compositionally biased region" description="Gly residues" evidence="4">
    <location>
        <begin position="943"/>
        <end position="952"/>
    </location>
</feature>
<dbReference type="VEuPathDB" id="CryptoDB:Cvel_17503"/>
<evidence type="ECO:0000259" key="5">
    <source>
        <dbReference type="Pfam" id="PF08573"/>
    </source>
</evidence>
<feature type="compositionally biased region" description="Basic and acidic residues" evidence="4">
    <location>
        <begin position="512"/>
        <end position="536"/>
    </location>
</feature>
<feature type="compositionally biased region" description="Pro residues" evidence="4">
    <location>
        <begin position="123"/>
        <end position="133"/>
    </location>
</feature>
<feature type="region of interest" description="Disordered" evidence="4">
    <location>
        <begin position="80"/>
        <end position="647"/>
    </location>
</feature>
<feature type="compositionally biased region" description="Basic residues" evidence="4">
    <location>
        <begin position="1336"/>
        <end position="1345"/>
    </location>
</feature>
<dbReference type="EMBL" id="CDMZ01000443">
    <property type="protein sequence ID" value="CEM14484.1"/>
    <property type="molecule type" value="Genomic_DNA"/>
</dbReference>
<accession>A0A0G4FL11</accession>
<evidence type="ECO:0000256" key="4">
    <source>
        <dbReference type="SAM" id="MobiDB-lite"/>
    </source>
</evidence>
<name>A0A0G4FL11_9ALVE</name>
<feature type="compositionally biased region" description="Basic residues" evidence="4">
    <location>
        <begin position="311"/>
        <end position="322"/>
    </location>
</feature>
<feature type="compositionally biased region" description="Polar residues" evidence="4">
    <location>
        <begin position="338"/>
        <end position="348"/>
    </location>
</feature>
<proteinExistence type="predicted"/>
<feature type="compositionally biased region" description="Basic and acidic residues" evidence="4">
    <location>
        <begin position="678"/>
        <end position="693"/>
    </location>
</feature>
<feature type="compositionally biased region" description="Low complexity" evidence="4">
    <location>
        <begin position="963"/>
        <end position="978"/>
    </location>
</feature>
<protein>
    <recommendedName>
        <fullName evidence="5">DNA endonuclease activator Ctp1 C-terminal domain-containing protein</fullName>
    </recommendedName>
</protein>
<dbReference type="GO" id="GO:0005634">
    <property type="term" value="C:nucleus"/>
    <property type="evidence" value="ECO:0007669"/>
    <property type="project" value="UniProtKB-SubCell"/>
</dbReference>
<feature type="domain" description="DNA endonuclease activator Ctp1 C-terminal" evidence="5">
    <location>
        <begin position="1258"/>
        <end position="1288"/>
    </location>
</feature>
<evidence type="ECO:0000256" key="2">
    <source>
        <dbReference type="ARBA" id="ARBA00022763"/>
    </source>
</evidence>
<dbReference type="GO" id="GO:0006281">
    <property type="term" value="P:DNA repair"/>
    <property type="evidence" value="ECO:0007669"/>
    <property type="project" value="InterPro"/>
</dbReference>
<feature type="compositionally biased region" description="Basic and acidic residues" evidence="4">
    <location>
        <begin position="1027"/>
        <end position="1042"/>
    </location>
</feature>
<feature type="compositionally biased region" description="Basic and acidic residues" evidence="4">
    <location>
        <begin position="1102"/>
        <end position="1112"/>
    </location>
</feature>
<feature type="compositionally biased region" description="Basic and acidic residues" evidence="4">
    <location>
        <begin position="436"/>
        <end position="448"/>
    </location>
</feature>
<evidence type="ECO:0000256" key="3">
    <source>
        <dbReference type="ARBA" id="ARBA00023242"/>
    </source>
</evidence>
<sequence>MSDALPEDLLRAAREPLTLLVGSLRDHLRREISREVGCKLERLERENRLLHRLLQRHLGQETYEDSLAALEIDPLAFSESARARPSTAPAVRSAAERDRAEAGDGDTSSHSAGADGVDEIFSRPPPSPFPPPSSAQRELNKSGVGAHVEEEEEEEEEVANAGSQGDRAPVGVRRDDFSAEEEPPAEQRGRSSPEFSESLEGRQETERDEVSPEGGGRNRERGDAGRGSTRRESLEIPSTFVSQQYPCDSLDPTSDALPSLSDDALQSLHESLFVSLGASTPPRSSAFPEEEKEHHEAEQREEEEEGGRWTGGKKGRRARRRSGSVQRQSECGVARAFSSGNGTETGTQVEKKIVLESPSISHDLFNPHVSPPPQGARRSFSRSMDPPFRTQQTTGSPPPTVKKRRRSSTHSPYQRKTGDGGTNDLTQRRRISSGDGKIRVDEERDSAKDQPSSPTREESRQPPTLQSPSRSGRPILPPPPPSSSSTSPANSNSSSTSPLALAEFISSARTQHVQEKNRSPRDSRGTRTETQRKNQGERGAAGSLEVKQATRGEGGLSSHPSRPLSTLERLQMLRSSSRLFPEGQHQRDGRKTPQGKGEVDMEVDGRGERGGGRDRTSLSARRGGSLKGKGEKGKRQHSMSRKGKENCLRLSSISLSSSISDVSLQSLSAPVSGSQTGRDVKERESGSSKEAKKKEKKQKKTEKQKSEEERDEAAGLVEIEEEIRGSGRRGVLSTEVCWVSEQEEEGRAEGGVLDADGEIENNAARPAAGELKETGREGREAPKTLRALPARNTIQASGARQKGQKGPLSLKDSSRKQTGKGGGAADWLISGRAMKAKQQKVQKRQQQCMSAFIARPTGRGKGTVAVQMSRRGGTQRSNLQGGPKGAIDLRLPSRLRAGTADASPLVSGDSHGAPQGTRPPTASAHVNADTAPKTDSGVTATAAGGGGVGGGIRLPQRPPHPVLLAGSSSSPSLSSGKALHGKGKGKKRKRGDAGSSRDFLGDIQSLTEHEGGRESLDSVRRQRKGIRREERENQDPRVDESRQNCTEHQTCEESEGQERRKKVSLSKRKAKEGEGDRSPASVSASVRILSPPGDPPPPSSSVREREEHERTDAFPLQPRVVPQRLARALRERGGGKDCSAGVLTDTLERLENKREGAQMFEGGCSHHCGQEEGAKCCHGEARGADVPAAAAAAGGGGAVPWPHYRVVRNKEERAKLMGVDCTQCADFYDAIGEVGCAGGCTHGGPRGGGEPAGGGGAADLKQNFSRHRFLQAPTETPAGFWKVGFSPSQATASGTQQGQGRGRASETQFDEDKKNCPADAHMNLLRVGGPSGGVSRGRRERRRGSVSKLSDLGENQKGGGKEVEHVPPEAHRRAQGISSSSSSSSSGRPLSRNADTQKTAARTDGKEKTPGGIEEECSVVTAPSFMYP</sequence>
<feature type="compositionally biased region" description="Basic and acidic residues" evidence="4">
    <location>
        <begin position="770"/>
        <end position="783"/>
    </location>
</feature>
<feature type="compositionally biased region" description="Basic and acidic residues" evidence="4">
    <location>
        <begin position="1007"/>
        <end position="1020"/>
    </location>
</feature>
<feature type="compositionally biased region" description="Basic and acidic residues" evidence="4">
    <location>
        <begin position="199"/>
        <end position="234"/>
    </location>
</feature>
<evidence type="ECO:0000256" key="1">
    <source>
        <dbReference type="ARBA" id="ARBA00004123"/>
    </source>
</evidence>
<organism evidence="6">
    <name type="scientific">Chromera velia CCMP2878</name>
    <dbReference type="NCBI Taxonomy" id="1169474"/>
    <lineage>
        <taxon>Eukaryota</taxon>
        <taxon>Sar</taxon>
        <taxon>Alveolata</taxon>
        <taxon>Colpodellida</taxon>
        <taxon>Chromeraceae</taxon>
        <taxon>Chromera</taxon>
    </lineage>
</organism>
<feature type="region of interest" description="Disordered" evidence="4">
    <location>
        <begin position="659"/>
        <end position="825"/>
    </location>
</feature>
<feature type="compositionally biased region" description="Basic residues" evidence="4">
    <location>
        <begin position="1059"/>
        <end position="1070"/>
    </location>
</feature>
<gene>
    <name evidence="6" type="ORF">Cvel_17503</name>
</gene>
<feature type="region of interest" description="Disordered" evidence="4">
    <location>
        <begin position="1278"/>
        <end position="1428"/>
    </location>
</feature>
<feature type="compositionally biased region" description="Basic and acidic residues" evidence="4">
    <location>
        <begin position="1359"/>
        <end position="1372"/>
    </location>
</feature>
<feature type="compositionally biased region" description="Basic and acidic residues" evidence="4">
    <location>
        <begin position="289"/>
        <end position="298"/>
    </location>
</feature>
<dbReference type="InterPro" id="IPR013882">
    <property type="entry name" value="Ctp1_C"/>
</dbReference>
<feature type="region of interest" description="Disordered" evidence="4">
    <location>
        <begin position="851"/>
        <end position="1116"/>
    </location>
</feature>
<dbReference type="Pfam" id="PF08573">
    <property type="entry name" value="SAE2"/>
    <property type="match status" value="1"/>
</dbReference>
<feature type="compositionally biased region" description="Acidic residues" evidence="4">
    <location>
        <begin position="149"/>
        <end position="158"/>
    </location>
</feature>
<feature type="compositionally biased region" description="Basic residues" evidence="4">
    <location>
        <begin position="979"/>
        <end position="990"/>
    </location>
</feature>
<feature type="compositionally biased region" description="Low complexity" evidence="4">
    <location>
        <begin position="483"/>
        <end position="500"/>
    </location>
</feature>
<reference evidence="6" key="1">
    <citation type="submission" date="2014-11" db="EMBL/GenBank/DDBJ databases">
        <authorList>
            <person name="Otto D Thomas"/>
            <person name="Naeem Raeece"/>
        </authorList>
    </citation>
    <scope>NUCLEOTIDE SEQUENCE</scope>
</reference>
<keyword evidence="2" id="KW-0227">DNA damage</keyword>
<keyword evidence="3" id="KW-0539">Nucleus</keyword>
<feature type="compositionally biased region" description="Basic and acidic residues" evidence="4">
    <location>
        <begin position="584"/>
        <end position="616"/>
    </location>
</feature>